<keyword evidence="4" id="KW-0547">Nucleotide-binding</keyword>
<dbReference type="RefSeq" id="WP_110717846.1">
    <property type="nucleotide sequence ID" value="NZ_PGFS01000001.1"/>
</dbReference>
<keyword evidence="11" id="KW-1185">Reference proteome</keyword>
<dbReference type="Pfam" id="PF09106">
    <property type="entry name" value="WHD_2nd_SelB"/>
    <property type="match status" value="1"/>
</dbReference>
<dbReference type="Pfam" id="PF09107">
    <property type="entry name" value="WHD_3rd_SelB"/>
    <property type="match status" value="1"/>
</dbReference>
<dbReference type="InterPro" id="IPR009001">
    <property type="entry name" value="Transl_elong_EF1A/Init_IF2_C"/>
</dbReference>
<name>A0ABT6I435_9GAMM</name>
<keyword evidence="10" id="KW-0251">Elongation factor</keyword>
<evidence type="ECO:0000256" key="1">
    <source>
        <dbReference type="ARBA" id="ARBA00004496"/>
    </source>
</evidence>
<sequence length="651" mass="70632">MIVGTAGHVDHGKTSLIHALTGVATDRLKEELARGLTIEAGYAYPEPPPGQAGAVLGFIDVPGHERFVANMLSGAVGMQAMLLVIAADDGIMPQTLEHARILELLGVTQAWVALTKIDRVAPVRIDEVRREIAAWLDTTAFTGAPIFPLSSVTGVGLKPLESTLWAQAARPLPIHEAGRFRLAVDRVFVKPGAGVVVTGTVRSGRVALGDTVRLLPGGMDARVRGLRAQDREVDLARPGERCAINLSGSGIERSRLARGNWVVTSASLAADRTRLDVALDWLPEAPALRHWTPVHLHHGSAHVTGRVALLEADTLDAGGSALAQLVLDSPLQAVHGDRIVIRDHGASRTLGGARVLDVAPPRRGGRKPDRLSWLGRLREVLSEGAGPPDWQLLFSRREEGSPPEMTSVDLAALAVNLDVPVDDLQRSASAARWLVLSNQAEHHALAPTYERSLYDDATERLASIHELEPAMRGVDIDRLRRMVAPRLPADLFRPLLEHWKARGDLAQHGPFVALASHTASLSAQDEKRWDTVRPLLVAQPCDPPRVRDIAGQLGWAETDVRQLLHDCALLGDVYQLRHDHFFLASRVSELAALIQQLDGESPAGATAAAFRDRIGCGRKLAVAILEFFDRIGFTRRVGDGHKVIRKDMLFE</sequence>
<dbReference type="Pfam" id="PF00009">
    <property type="entry name" value="GTP_EFTU"/>
    <property type="match status" value="1"/>
</dbReference>
<dbReference type="GO" id="GO:0003746">
    <property type="term" value="F:translation elongation factor activity"/>
    <property type="evidence" value="ECO:0007669"/>
    <property type="project" value="UniProtKB-KW"/>
</dbReference>
<dbReference type="InterPro" id="IPR015190">
    <property type="entry name" value="Elong_fac_SelB-wing-hlx_typ-2"/>
</dbReference>
<evidence type="ECO:0000256" key="6">
    <source>
        <dbReference type="ARBA" id="ARBA00023134"/>
    </source>
</evidence>
<dbReference type="SUPFAM" id="SSF50465">
    <property type="entry name" value="EF-Tu/eEF-1alpha/eIF2-gamma C-terminal domain"/>
    <property type="match status" value="1"/>
</dbReference>
<dbReference type="SUPFAM" id="SSF50447">
    <property type="entry name" value="Translation proteins"/>
    <property type="match status" value="1"/>
</dbReference>
<evidence type="ECO:0000256" key="7">
    <source>
        <dbReference type="ARBA" id="ARBA00025526"/>
    </source>
</evidence>
<evidence type="ECO:0000256" key="4">
    <source>
        <dbReference type="ARBA" id="ARBA00022741"/>
    </source>
</evidence>
<dbReference type="CDD" id="cd04171">
    <property type="entry name" value="SelB"/>
    <property type="match status" value="1"/>
</dbReference>
<dbReference type="EMBL" id="PGFS01000001">
    <property type="protein sequence ID" value="MDH4572030.1"/>
    <property type="molecule type" value="Genomic_DNA"/>
</dbReference>
<dbReference type="InterPro" id="IPR027417">
    <property type="entry name" value="P-loop_NTPase"/>
</dbReference>
<dbReference type="PROSITE" id="PS51722">
    <property type="entry name" value="G_TR_2"/>
    <property type="match status" value="1"/>
</dbReference>
<evidence type="ECO:0000256" key="2">
    <source>
        <dbReference type="ARBA" id="ARBA00015953"/>
    </source>
</evidence>
<dbReference type="InterPro" id="IPR057335">
    <property type="entry name" value="Beta-barrel_SelB"/>
</dbReference>
<evidence type="ECO:0000313" key="10">
    <source>
        <dbReference type="EMBL" id="MDH4572030.1"/>
    </source>
</evidence>
<dbReference type="Gene3D" id="2.40.30.10">
    <property type="entry name" value="Translation factors"/>
    <property type="match status" value="1"/>
</dbReference>
<dbReference type="PANTHER" id="PTHR43721:SF22">
    <property type="entry name" value="ELONGATION FACTOR TU, MITOCHONDRIAL"/>
    <property type="match status" value="1"/>
</dbReference>
<evidence type="ECO:0000259" key="9">
    <source>
        <dbReference type="PROSITE" id="PS51722"/>
    </source>
</evidence>
<keyword evidence="3" id="KW-0963">Cytoplasm</keyword>
<accession>A0ABT6I435</accession>
<dbReference type="CDD" id="cd15491">
    <property type="entry name" value="selB_III"/>
    <property type="match status" value="1"/>
</dbReference>
<organism evidence="10 11">
    <name type="scientific">Salinicola acroporae</name>
    <dbReference type="NCBI Taxonomy" id="1541440"/>
    <lineage>
        <taxon>Bacteria</taxon>
        <taxon>Pseudomonadati</taxon>
        <taxon>Pseudomonadota</taxon>
        <taxon>Gammaproteobacteria</taxon>
        <taxon>Oceanospirillales</taxon>
        <taxon>Halomonadaceae</taxon>
        <taxon>Salinicola</taxon>
    </lineage>
</organism>
<dbReference type="InterPro" id="IPR000795">
    <property type="entry name" value="T_Tr_GTP-bd_dom"/>
</dbReference>
<dbReference type="InterPro" id="IPR015191">
    <property type="entry name" value="SelB_WHD4"/>
</dbReference>
<dbReference type="InterPro" id="IPR036388">
    <property type="entry name" value="WH-like_DNA-bd_sf"/>
</dbReference>
<dbReference type="NCBIfam" id="TIGR00475">
    <property type="entry name" value="selB"/>
    <property type="match status" value="1"/>
</dbReference>
<evidence type="ECO:0000256" key="8">
    <source>
        <dbReference type="ARBA" id="ARBA00031615"/>
    </source>
</evidence>
<dbReference type="SUPFAM" id="SSF46785">
    <property type="entry name" value="Winged helix' DNA-binding domain"/>
    <property type="match status" value="3"/>
</dbReference>
<feature type="domain" description="Tr-type G" evidence="9">
    <location>
        <begin position="1"/>
        <end position="172"/>
    </location>
</feature>
<dbReference type="Gene3D" id="3.40.50.300">
    <property type="entry name" value="P-loop containing nucleotide triphosphate hydrolases"/>
    <property type="match status" value="1"/>
</dbReference>
<dbReference type="PANTHER" id="PTHR43721">
    <property type="entry name" value="ELONGATION FACTOR TU-RELATED"/>
    <property type="match status" value="1"/>
</dbReference>
<evidence type="ECO:0000313" key="11">
    <source>
        <dbReference type="Proteomes" id="UP001162135"/>
    </source>
</evidence>
<keyword evidence="5" id="KW-0648">Protein biosynthesis</keyword>
<dbReference type="Pfam" id="PF03144">
    <property type="entry name" value="GTP_EFTU_D2"/>
    <property type="match status" value="1"/>
</dbReference>
<dbReference type="InterPro" id="IPR036390">
    <property type="entry name" value="WH_DNA-bd_sf"/>
</dbReference>
<dbReference type="SUPFAM" id="SSF52540">
    <property type="entry name" value="P-loop containing nucleoside triphosphate hydrolases"/>
    <property type="match status" value="1"/>
</dbReference>
<comment type="function">
    <text evidence="7">Translation factor necessary for the incorporation of selenocysteine into proteins. It probably replaces EF-Tu for the insertion of selenocysteine directed by the UGA codon. SelB binds GTP and GDP.</text>
</comment>
<evidence type="ECO:0000256" key="5">
    <source>
        <dbReference type="ARBA" id="ARBA00022917"/>
    </source>
</evidence>
<dbReference type="InterPro" id="IPR004161">
    <property type="entry name" value="EFTu-like_2"/>
</dbReference>
<comment type="caution">
    <text evidence="10">The sequence shown here is derived from an EMBL/GenBank/DDBJ whole genome shotgun (WGS) entry which is preliminary data.</text>
</comment>
<dbReference type="InterPro" id="IPR009000">
    <property type="entry name" value="Transl_B-barrel_sf"/>
</dbReference>
<dbReference type="InterPro" id="IPR050055">
    <property type="entry name" value="EF-Tu_GTPase"/>
</dbReference>
<proteinExistence type="predicted"/>
<reference evidence="10" key="2">
    <citation type="submission" date="2017-11" db="EMBL/GenBank/DDBJ databases">
        <authorList>
            <person name="Das S.K."/>
        </authorList>
    </citation>
    <scope>NUCLEOTIDE SEQUENCE</scope>
    <source>
        <strain evidence="10">S4-41</strain>
    </source>
</reference>
<dbReference type="InterPro" id="IPR004535">
    <property type="entry name" value="Transl_elong_SelB"/>
</dbReference>
<reference evidence="10" key="1">
    <citation type="journal article" date="2015" name="Antonie Van Leeuwenhoek">
        <title>Comparative 16S rRNA signatures and multilocus sequence analysis for the genus Salinicola and description of Salinicola acroporae sp. nov., isolated from coral Acropora digitifera.</title>
        <authorList>
            <person name="Lepcha R.T."/>
            <person name="Poddar A."/>
            <person name="Schumann P."/>
            <person name="Das S.K."/>
        </authorList>
    </citation>
    <scope>NUCLEOTIDE SEQUENCE</scope>
    <source>
        <strain evidence="10">S4-41</strain>
    </source>
</reference>
<gene>
    <name evidence="10" type="primary">selB</name>
    <name evidence="10" type="ORF">CUR86_05790</name>
</gene>
<dbReference type="Proteomes" id="UP001162135">
    <property type="component" value="Unassembled WGS sequence"/>
</dbReference>
<dbReference type="Gene3D" id="1.10.10.10">
    <property type="entry name" value="Winged helix-like DNA-binding domain superfamily/Winged helix DNA-binding domain"/>
    <property type="match status" value="3"/>
</dbReference>
<evidence type="ECO:0000256" key="3">
    <source>
        <dbReference type="ARBA" id="ARBA00022490"/>
    </source>
</evidence>
<protein>
    <recommendedName>
        <fullName evidence="2">Selenocysteine-specific elongation factor</fullName>
    </recommendedName>
    <alternativeName>
        <fullName evidence="8">SelB translation factor</fullName>
    </alternativeName>
</protein>
<comment type="subcellular location">
    <subcellularLocation>
        <location evidence="1">Cytoplasm</location>
    </subcellularLocation>
</comment>
<dbReference type="Pfam" id="PF25461">
    <property type="entry name" value="Beta-barrel_SelB"/>
    <property type="match status" value="1"/>
</dbReference>
<keyword evidence="6" id="KW-0342">GTP-binding</keyword>